<dbReference type="Pfam" id="PF04828">
    <property type="entry name" value="GFA"/>
    <property type="match status" value="1"/>
</dbReference>
<reference evidence="6" key="1">
    <citation type="submission" date="2018-07" db="EMBL/GenBank/DDBJ databases">
        <title>Genome assembly of strain Ka43.</title>
        <authorList>
            <person name="Kukolya J."/>
            <person name="Nagy I."/>
            <person name="Horvath B."/>
            <person name="Toth A."/>
        </authorList>
    </citation>
    <scope>NUCLEOTIDE SEQUENCE</scope>
    <source>
        <strain evidence="6">KB43</strain>
    </source>
</reference>
<proteinExistence type="inferred from homology"/>
<keyword evidence="3" id="KW-0862">Zinc</keyword>
<dbReference type="Gene3D" id="3.90.1590.10">
    <property type="entry name" value="glutathione-dependent formaldehyde- activating enzyme (gfa)"/>
    <property type="match status" value="1"/>
</dbReference>
<evidence type="ECO:0000256" key="4">
    <source>
        <dbReference type="ARBA" id="ARBA00023239"/>
    </source>
</evidence>
<evidence type="ECO:0000313" key="6">
    <source>
        <dbReference type="EMBL" id="MBE8715979.1"/>
    </source>
</evidence>
<dbReference type="EMBL" id="PRDL01000001">
    <property type="protein sequence ID" value="MBE8715979.1"/>
    <property type="molecule type" value="Genomic_DNA"/>
</dbReference>
<keyword evidence="7" id="KW-1185">Reference proteome</keyword>
<gene>
    <name evidence="6" type="ORF">C4F51_02110</name>
</gene>
<keyword evidence="2" id="KW-0479">Metal-binding</keyword>
<keyword evidence="4" id="KW-0456">Lyase</keyword>
<dbReference type="PANTHER" id="PTHR33337:SF40">
    <property type="entry name" value="CENP-V_GFA DOMAIN-CONTAINING PROTEIN-RELATED"/>
    <property type="match status" value="1"/>
</dbReference>
<comment type="caution">
    <text evidence="6">The sequence shown here is derived from an EMBL/GenBank/DDBJ whole genome shotgun (WGS) entry which is preliminary data.</text>
</comment>
<dbReference type="SUPFAM" id="SSF51316">
    <property type="entry name" value="Mss4-like"/>
    <property type="match status" value="1"/>
</dbReference>
<evidence type="ECO:0000313" key="7">
    <source>
        <dbReference type="Proteomes" id="UP000652567"/>
    </source>
</evidence>
<sequence>MFYHGGCLCGHIRYQIAGQARDPHTCSCRFCQRHSGSLTQMWIEFDEEQVVWNGEGGMPTLWRSSETSCRAFCRICGSTLGAIDDTPTLAIAVGTLDNPDQPELSPHYHTFKDCRPAWWSLNDE</sequence>
<dbReference type="GO" id="GO:0016846">
    <property type="term" value="F:carbon-sulfur lyase activity"/>
    <property type="evidence" value="ECO:0007669"/>
    <property type="project" value="InterPro"/>
</dbReference>
<dbReference type="GO" id="GO:0046872">
    <property type="term" value="F:metal ion binding"/>
    <property type="evidence" value="ECO:0007669"/>
    <property type="project" value="UniProtKB-KW"/>
</dbReference>
<dbReference type="InterPro" id="IPR011057">
    <property type="entry name" value="Mss4-like_sf"/>
</dbReference>
<protein>
    <submittedName>
        <fullName evidence="6">GFA family protein</fullName>
    </submittedName>
</protein>
<dbReference type="PROSITE" id="PS51891">
    <property type="entry name" value="CENP_V_GFA"/>
    <property type="match status" value="1"/>
</dbReference>
<name>A0A928YSG2_9GAMM</name>
<organism evidence="6 7">
    <name type="scientific">Cellvibrio polysaccharolyticus</name>
    <dbReference type="NCBI Taxonomy" id="2082724"/>
    <lineage>
        <taxon>Bacteria</taxon>
        <taxon>Pseudomonadati</taxon>
        <taxon>Pseudomonadota</taxon>
        <taxon>Gammaproteobacteria</taxon>
        <taxon>Cellvibrionales</taxon>
        <taxon>Cellvibrionaceae</taxon>
        <taxon>Cellvibrio</taxon>
    </lineage>
</organism>
<dbReference type="Proteomes" id="UP000652567">
    <property type="component" value="Unassembled WGS sequence"/>
</dbReference>
<dbReference type="InterPro" id="IPR006913">
    <property type="entry name" value="CENP-V/GFA"/>
</dbReference>
<dbReference type="PANTHER" id="PTHR33337">
    <property type="entry name" value="GFA DOMAIN-CONTAINING PROTEIN"/>
    <property type="match status" value="1"/>
</dbReference>
<dbReference type="RefSeq" id="WP_193906730.1">
    <property type="nucleotide sequence ID" value="NZ_PRDL01000001.1"/>
</dbReference>
<feature type="domain" description="CENP-V/GFA" evidence="5">
    <location>
        <begin position="3"/>
        <end position="120"/>
    </location>
</feature>
<evidence type="ECO:0000256" key="2">
    <source>
        <dbReference type="ARBA" id="ARBA00022723"/>
    </source>
</evidence>
<accession>A0A928YSG2</accession>
<dbReference type="AlphaFoldDB" id="A0A928YSG2"/>
<evidence type="ECO:0000259" key="5">
    <source>
        <dbReference type="PROSITE" id="PS51891"/>
    </source>
</evidence>
<evidence type="ECO:0000256" key="3">
    <source>
        <dbReference type="ARBA" id="ARBA00022833"/>
    </source>
</evidence>
<comment type="similarity">
    <text evidence="1">Belongs to the Gfa family.</text>
</comment>
<evidence type="ECO:0000256" key="1">
    <source>
        <dbReference type="ARBA" id="ARBA00005495"/>
    </source>
</evidence>